<accession>A0A6G1E8J6</accession>
<evidence type="ECO:0000313" key="5">
    <source>
        <dbReference type="Proteomes" id="UP000479710"/>
    </source>
</evidence>
<dbReference type="InterPro" id="IPR006867">
    <property type="entry name" value="DUF632"/>
</dbReference>
<evidence type="ECO:0000256" key="1">
    <source>
        <dbReference type="SAM" id="MobiDB-lite"/>
    </source>
</evidence>
<dbReference type="PANTHER" id="PTHR21450:SF47">
    <property type="entry name" value="OS01G0500500 PROTEIN"/>
    <property type="match status" value="1"/>
</dbReference>
<proteinExistence type="predicted"/>
<reference evidence="4 5" key="1">
    <citation type="submission" date="2019-11" db="EMBL/GenBank/DDBJ databases">
        <title>Whole genome sequence of Oryza granulata.</title>
        <authorList>
            <person name="Li W."/>
        </authorList>
    </citation>
    <scope>NUCLEOTIDE SEQUENCE [LARGE SCALE GENOMIC DNA]</scope>
    <source>
        <strain evidence="5">cv. Menghai</strain>
        <tissue evidence="4">Leaf</tissue>
    </source>
</reference>
<dbReference type="InterPro" id="IPR006868">
    <property type="entry name" value="DUF630"/>
</dbReference>
<sequence>MGCGQSKIDQEEAVCRCRDRRKLMADAVQARNAFAAAHSAYTVLLKSTGGALSDFAQGEAPDLVASHSHLVAPAQAAASVSAPPPSTAAVLIAPSPPPPPFPEFSHASLQRSSSTPNIPMPDPKAATKTRLPAGASIREEDEEDDADGHIRTESEDDDDEDEDDDNNDSDDDHHEHDDVSVEEMVHGQPQKRVMMGSVGSSPVTPPPPPRPNPSPPASMATAPPPMPEPQMATTWDYFFGSTTTPPPTLEQPAEETWMHKREESVPEMKATIMKPAVNGSAAPTRGAEEQPPQTALEKEKAIEQLAANLPPSKPLIRKPPKAAPGPPAEVRYQHATSMGAVETRKGKTMSGTASLLQIVAQLDDSFLKASESAHDVSKKLEATRMHYHSNHADSRGHIDHSTKIMHVITWNRSFKNLPNQDDLGGNFEIDETFETHATVLDRMLAWEKKLYDEVKAGELMKIDYQKKVTLLHKQKKRGVKLETLEKTKAAVSHLHTRYIVDMQSMDSTVSEINRLRDKQLYPKLVDLVDGSLKLPNLLPYFD</sequence>
<dbReference type="Pfam" id="PF04783">
    <property type="entry name" value="DUF630"/>
    <property type="match status" value="1"/>
</dbReference>
<evidence type="ECO:0000259" key="2">
    <source>
        <dbReference type="Pfam" id="PF04782"/>
    </source>
</evidence>
<feature type="compositionally biased region" description="Acidic residues" evidence="1">
    <location>
        <begin position="154"/>
        <end position="170"/>
    </location>
</feature>
<feature type="compositionally biased region" description="Pro residues" evidence="1">
    <location>
        <begin position="203"/>
        <end position="228"/>
    </location>
</feature>
<name>A0A6G1E8J6_9ORYZ</name>
<evidence type="ECO:0008006" key="6">
    <source>
        <dbReference type="Google" id="ProtNLM"/>
    </source>
</evidence>
<keyword evidence="5" id="KW-1185">Reference proteome</keyword>
<protein>
    <recommendedName>
        <fullName evidence="6">DUF632 domain-containing protein</fullName>
    </recommendedName>
</protein>
<organism evidence="4 5">
    <name type="scientific">Oryza meyeriana var. granulata</name>
    <dbReference type="NCBI Taxonomy" id="110450"/>
    <lineage>
        <taxon>Eukaryota</taxon>
        <taxon>Viridiplantae</taxon>
        <taxon>Streptophyta</taxon>
        <taxon>Embryophyta</taxon>
        <taxon>Tracheophyta</taxon>
        <taxon>Spermatophyta</taxon>
        <taxon>Magnoliopsida</taxon>
        <taxon>Liliopsida</taxon>
        <taxon>Poales</taxon>
        <taxon>Poaceae</taxon>
        <taxon>BOP clade</taxon>
        <taxon>Oryzoideae</taxon>
        <taxon>Oryzeae</taxon>
        <taxon>Oryzinae</taxon>
        <taxon>Oryza</taxon>
        <taxon>Oryza meyeriana</taxon>
    </lineage>
</organism>
<feature type="compositionally biased region" description="Basic and acidic residues" evidence="1">
    <location>
        <begin position="171"/>
        <end position="185"/>
    </location>
</feature>
<dbReference type="AlphaFoldDB" id="A0A6G1E8J6"/>
<dbReference type="OrthoDB" id="674656at2759"/>
<feature type="domain" description="DUF630" evidence="3">
    <location>
        <begin position="1"/>
        <end position="59"/>
    </location>
</feature>
<feature type="compositionally biased region" description="Polar residues" evidence="1">
    <location>
        <begin position="107"/>
        <end position="117"/>
    </location>
</feature>
<dbReference type="PANTHER" id="PTHR21450">
    <property type="entry name" value="PROTEIN ALTERED PHOSPHATE STARVATION RESPONSE 1"/>
    <property type="match status" value="1"/>
</dbReference>
<comment type="caution">
    <text evidence="4">The sequence shown here is derived from an EMBL/GenBank/DDBJ whole genome shotgun (WGS) entry which is preliminary data.</text>
</comment>
<dbReference type="Proteomes" id="UP000479710">
    <property type="component" value="Unassembled WGS sequence"/>
</dbReference>
<dbReference type="EMBL" id="SPHZ02000005">
    <property type="protein sequence ID" value="KAF0921079.1"/>
    <property type="molecule type" value="Genomic_DNA"/>
</dbReference>
<feature type="domain" description="DUF632" evidence="2">
    <location>
        <begin position="355"/>
        <end position="532"/>
    </location>
</feature>
<feature type="region of interest" description="Disordered" evidence="1">
    <location>
        <begin position="89"/>
        <end position="262"/>
    </location>
</feature>
<gene>
    <name evidence="4" type="ORF">E2562_038464</name>
</gene>
<dbReference type="Pfam" id="PF04782">
    <property type="entry name" value="DUF632"/>
    <property type="match status" value="1"/>
</dbReference>
<evidence type="ECO:0000313" key="4">
    <source>
        <dbReference type="EMBL" id="KAF0921079.1"/>
    </source>
</evidence>
<evidence type="ECO:0000259" key="3">
    <source>
        <dbReference type="Pfam" id="PF04783"/>
    </source>
</evidence>